<organism evidence="5 6">
    <name type="scientific">Zingiber officinale</name>
    <name type="common">Ginger</name>
    <name type="synonym">Amomum zingiber</name>
    <dbReference type="NCBI Taxonomy" id="94328"/>
    <lineage>
        <taxon>Eukaryota</taxon>
        <taxon>Viridiplantae</taxon>
        <taxon>Streptophyta</taxon>
        <taxon>Embryophyta</taxon>
        <taxon>Tracheophyta</taxon>
        <taxon>Spermatophyta</taxon>
        <taxon>Magnoliopsida</taxon>
        <taxon>Liliopsida</taxon>
        <taxon>Zingiberales</taxon>
        <taxon>Zingiberaceae</taxon>
        <taxon>Zingiber</taxon>
    </lineage>
</organism>
<evidence type="ECO:0000313" key="5">
    <source>
        <dbReference type="EMBL" id="KAG6502403.1"/>
    </source>
</evidence>
<dbReference type="PANTHER" id="PTHR47936">
    <property type="entry name" value="PPR_LONG DOMAIN-CONTAINING PROTEIN"/>
    <property type="match status" value="1"/>
</dbReference>
<evidence type="ECO:0000256" key="1">
    <source>
        <dbReference type="ARBA" id="ARBA00007626"/>
    </source>
</evidence>
<feature type="repeat" description="PPR" evidence="3">
    <location>
        <begin position="449"/>
        <end position="483"/>
    </location>
</feature>
<dbReference type="Gene3D" id="1.25.40.10">
    <property type="entry name" value="Tetratricopeptide repeat domain"/>
    <property type="match status" value="5"/>
</dbReference>
<comment type="similarity">
    <text evidence="1">Belongs to the PPR family. P subfamily.</text>
</comment>
<evidence type="ECO:0008006" key="7">
    <source>
        <dbReference type="Google" id="ProtNLM"/>
    </source>
</evidence>
<feature type="repeat" description="PPR" evidence="3">
    <location>
        <begin position="519"/>
        <end position="553"/>
    </location>
</feature>
<evidence type="ECO:0000256" key="3">
    <source>
        <dbReference type="PROSITE-ProRule" id="PRU00708"/>
    </source>
</evidence>
<dbReference type="NCBIfam" id="TIGR00756">
    <property type="entry name" value="PPR"/>
    <property type="match status" value="8"/>
</dbReference>
<evidence type="ECO:0000256" key="2">
    <source>
        <dbReference type="ARBA" id="ARBA00022737"/>
    </source>
</evidence>
<keyword evidence="6" id="KW-1185">Reference proteome</keyword>
<dbReference type="InterPro" id="IPR011990">
    <property type="entry name" value="TPR-like_helical_dom_sf"/>
</dbReference>
<dbReference type="Pfam" id="PF13041">
    <property type="entry name" value="PPR_2"/>
    <property type="match status" value="5"/>
</dbReference>
<dbReference type="Proteomes" id="UP000734854">
    <property type="component" value="Unassembled WGS sequence"/>
</dbReference>
<protein>
    <recommendedName>
        <fullName evidence="7">Pentatricopeptide repeat-containing protein</fullName>
    </recommendedName>
</protein>
<keyword evidence="4" id="KW-0472">Membrane</keyword>
<dbReference type="Pfam" id="PF01535">
    <property type="entry name" value="PPR"/>
    <property type="match status" value="3"/>
</dbReference>
<keyword evidence="4" id="KW-0812">Transmembrane</keyword>
<dbReference type="EMBL" id="JACMSC010000011">
    <property type="protein sequence ID" value="KAG6502403.1"/>
    <property type="molecule type" value="Genomic_DNA"/>
</dbReference>
<sequence length="998" mass="111944">MLLFVFPPLFPYLKYAPAPHGHSNAPPPPSSAMADTVTPASSDSYLLRNFVLSLINPKRLKLGYHYLISHALHFILLLLLAASAASLTRLTSAEVLQIRDALRLHLVPVVACSLAAAFLAALYLTKQPRPVYLLDFACFKPAAELKCSREFFVEHSMSTGRLTESKVLQPLPCRAVVCNAVRIYSVTAIPGMPGAFGCLPSQISSTTSVHDGTPARRKKDQSQFYFVRFRLPPARKLRSYAKLNFEVKAVPVKSEARKSSKSVSYGGCIPSMLLALETCEDLDEALKPWEENLNSKERTIILKEQTDWKRALEIFNWFKRKGCYELNEMQANRITPTNSTYGTLINAYCKGGLSKEALVWLSDLYKQGMEPDEVTMGVVLQTYKKAGSFQNVEQFFKRWSSDVFDDCESQKCYSLYTYNTLIDTYGKSGQFEKASRTFAQMLREGIVPDIVTFNTMIHMYGNNGLLEEVSALMMIMDEYQCAADTRTYNILISIHLKINDLSIAAGYFSKLKLAGLEPDVVSYRTLLYAYSIRNMVGEAEALIVEMECQGLEIDEYTQSALTRMYTNVGMMDKSWSWFEKFSDKMNPEWFASNIDAFGEQGHVFLAEKAFACCLSRQKLSVLTFNVMIKAYGTQRNYTKACELFDDMIEYGIHPDKCTCNSLIHILLSADLPHKAVCYLRKMQEGGFVSDCIPYSAVMTSFVKFGEIQIAEDIFKEMVSFGFQPDVVAFSILINAFTEVGNVSNALKYVDAMKKAGVVLNPEICNLLIKLYAKNGYLREAQEVYELIKVSENGPDIYASNCMISLYSENTMLNEAEAIFCDLKSSGKANEFSYGTMLCLYKKLGHLWEADLIAQDMQALELLSSTVSCNNLIALYATNGRMKQAVEIFHYMLTTGIQPDESTFKTFGHALLKYGVSKEAVNRLESMKAEKSRVGLDAWIDALCSIFRLDSADLKQAKALTSESCLQWMASIYSGDLGLSCLRGGLVDLIVLYCKLLLV</sequence>
<feature type="repeat" description="PPR" evidence="3">
    <location>
        <begin position="760"/>
        <end position="794"/>
    </location>
</feature>
<feature type="transmembrane region" description="Helical" evidence="4">
    <location>
        <begin position="67"/>
        <end position="90"/>
    </location>
</feature>
<gene>
    <name evidence="5" type="ORF">ZIOFF_042295</name>
</gene>
<feature type="repeat" description="PPR" evidence="3">
    <location>
        <begin position="725"/>
        <end position="759"/>
    </location>
</feature>
<keyword evidence="2" id="KW-0677">Repeat</keyword>
<name>A0A8J5KWY1_ZINOF</name>
<feature type="repeat" description="PPR" evidence="3">
    <location>
        <begin position="337"/>
        <end position="371"/>
    </location>
</feature>
<proteinExistence type="inferred from homology"/>
<dbReference type="PROSITE" id="PS51375">
    <property type="entry name" value="PPR"/>
    <property type="match status" value="10"/>
</dbReference>
<feature type="repeat" description="PPR" evidence="3">
    <location>
        <begin position="620"/>
        <end position="654"/>
    </location>
</feature>
<feature type="repeat" description="PPR" evidence="3">
    <location>
        <begin position="864"/>
        <end position="898"/>
    </location>
</feature>
<feature type="repeat" description="PPR" evidence="3">
    <location>
        <begin position="690"/>
        <end position="724"/>
    </location>
</feature>
<feature type="repeat" description="PPR" evidence="3">
    <location>
        <begin position="414"/>
        <end position="448"/>
    </location>
</feature>
<evidence type="ECO:0000313" key="6">
    <source>
        <dbReference type="Proteomes" id="UP000734854"/>
    </source>
</evidence>
<feature type="transmembrane region" description="Helical" evidence="4">
    <location>
        <begin position="102"/>
        <end position="124"/>
    </location>
</feature>
<dbReference type="InterPro" id="IPR002885">
    <property type="entry name" value="PPR_rpt"/>
</dbReference>
<dbReference type="PANTHER" id="PTHR47936:SF1">
    <property type="entry name" value="PENTATRICOPEPTIDE REPEAT-CONTAINING PROTEIN GUN1, CHLOROPLASTIC"/>
    <property type="match status" value="1"/>
</dbReference>
<feature type="repeat" description="PPR" evidence="3">
    <location>
        <begin position="484"/>
        <end position="518"/>
    </location>
</feature>
<comment type="caution">
    <text evidence="5">The sequence shown here is derived from an EMBL/GenBank/DDBJ whole genome shotgun (WGS) entry which is preliminary data.</text>
</comment>
<accession>A0A8J5KWY1</accession>
<reference evidence="5 6" key="1">
    <citation type="submission" date="2020-08" db="EMBL/GenBank/DDBJ databases">
        <title>Plant Genome Project.</title>
        <authorList>
            <person name="Zhang R.-G."/>
        </authorList>
    </citation>
    <scope>NUCLEOTIDE SEQUENCE [LARGE SCALE GENOMIC DNA]</scope>
    <source>
        <tissue evidence="5">Rhizome</tissue>
    </source>
</reference>
<dbReference type="AlphaFoldDB" id="A0A8J5KWY1"/>
<keyword evidence="4" id="KW-1133">Transmembrane helix</keyword>
<evidence type="ECO:0000256" key="4">
    <source>
        <dbReference type="SAM" id="Phobius"/>
    </source>
</evidence>
<dbReference type="SUPFAM" id="SSF48452">
    <property type="entry name" value="TPR-like"/>
    <property type="match status" value="1"/>
</dbReference>